<feature type="compositionally biased region" description="Basic and acidic residues" evidence="1">
    <location>
        <begin position="140"/>
        <end position="154"/>
    </location>
</feature>
<proteinExistence type="predicted"/>
<protein>
    <submittedName>
        <fullName evidence="2">Uncharacterized protein</fullName>
    </submittedName>
</protein>
<dbReference type="EMBL" id="JBAWTH010000040">
    <property type="protein sequence ID" value="KAL2283775.1"/>
    <property type="molecule type" value="Genomic_DNA"/>
</dbReference>
<keyword evidence="3" id="KW-1185">Reference proteome</keyword>
<reference evidence="2 3" key="1">
    <citation type="submission" date="2024-03" db="EMBL/GenBank/DDBJ databases">
        <title>A high-quality draft genome sequence of Diaporthe vaccinii, a causative agent of upright dieback and viscid rot disease in cranberry plants.</title>
        <authorList>
            <person name="Sarrasin M."/>
            <person name="Lang B.F."/>
            <person name="Burger G."/>
        </authorList>
    </citation>
    <scope>NUCLEOTIDE SEQUENCE [LARGE SCALE GENOMIC DNA]</scope>
    <source>
        <strain evidence="2 3">IS7</strain>
    </source>
</reference>
<dbReference type="Proteomes" id="UP001600888">
    <property type="component" value="Unassembled WGS sequence"/>
</dbReference>
<name>A0ABR4EMV6_9PEZI</name>
<evidence type="ECO:0000313" key="3">
    <source>
        <dbReference type="Proteomes" id="UP001600888"/>
    </source>
</evidence>
<organism evidence="2 3">
    <name type="scientific">Diaporthe vaccinii</name>
    <dbReference type="NCBI Taxonomy" id="105482"/>
    <lineage>
        <taxon>Eukaryota</taxon>
        <taxon>Fungi</taxon>
        <taxon>Dikarya</taxon>
        <taxon>Ascomycota</taxon>
        <taxon>Pezizomycotina</taxon>
        <taxon>Sordariomycetes</taxon>
        <taxon>Sordariomycetidae</taxon>
        <taxon>Diaporthales</taxon>
        <taxon>Diaporthaceae</taxon>
        <taxon>Diaporthe</taxon>
        <taxon>Diaporthe eres species complex</taxon>
    </lineage>
</organism>
<evidence type="ECO:0000256" key="1">
    <source>
        <dbReference type="SAM" id="MobiDB-lite"/>
    </source>
</evidence>
<evidence type="ECO:0000313" key="2">
    <source>
        <dbReference type="EMBL" id="KAL2283775.1"/>
    </source>
</evidence>
<feature type="region of interest" description="Disordered" evidence="1">
    <location>
        <begin position="72"/>
        <end position="154"/>
    </location>
</feature>
<gene>
    <name evidence="2" type="ORF">FJTKL_09564</name>
</gene>
<sequence length="154" mass="16874">MADEDQGKILGFTKKEAEILIMSLQVFKPNQCTTNGCTALPSDLVRIGAYSNAETARTQYAALRARVMSLPNLPKTGFHTQSAAATNDRDDEEGEDEDEDGKAETSGLEATGKGGKRAATRLSAEAEDRKDQPNPFLLNEWEKKEARDQARSRP</sequence>
<feature type="compositionally biased region" description="Acidic residues" evidence="1">
    <location>
        <begin position="89"/>
        <end position="101"/>
    </location>
</feature>
<comment type="caution">
    <text evidence="2">The sequence shown here is derived from an EMBL/GenBank/DDBJ whole genome shotgun (WGS) entry which is preliminary data.</text>
</comment>
<accession>A0ABR4EMV6</accession>